<dbReference type="SMART" id="SM00409">
    <property type="entry name" value="IG"/>
    <property type="match status" value="4"/>
</dbReference>
<evidence type="ECO:0000256" key="2">
    <source>
        <dbReference type="ARBA" id="ARBA00022692"/>
    </source>
</evidence>
<protein>
    <submittedName>
        <fullName evidence="10">Neural cell adhesion molecule 2</fullName>
    </submittedName>
</protein>
<evidence type="ECO:0000256" key="4">
    <source>
        <dbReference type="ARBA" id="ARBA00023136"/>
    </source>
</evidence>
<feature type="domain" description="Ig-like" evidence="8">
    <location>
        <begin position="362"/>
        <end position="449"/>
    </location>
</feature>
<keyword evidence="3 7" id="KW-1133">Transmembrane helix</keyword>
<dbReference type="InterPro" id="IPR003961">
    <property type="entry name" value="FN3_dom"/>
</dbReference>
<dbReference type="InterPro" id="IPR013162">
    <property type="entry name" value="CD80_C2-set"/>
</dbReference>
<keyword evidence="11" id="KW-1185">Reference proteome</keyword>
<evidence type="ECO:0000313" key="11">
    <source>
        <dbReference type="Proteomes" id="UP000053105"/>
    </source>
</evidence>
<evidence type="ECO:0000313" key="10">
    <source>
        <dbReference type="EMBL" id="KOX78734.1"/>
    </source>
</evidence>
<dbReference type="CDD" id="cd00063">
    <property type="entry name" value="FN3"/>
    <property type="match status" value="1"/>
</dbReference>
<keyword evidence="2 7" id="KW-0812">Transmembrane</keyword>
<organism evidence="10 11">
    <name type="scientific">Melipona quadrifasciata</name>
    <dbReference type="NCBI Taxonomy" id="166423"/>
    <lineage>
        <taxon>Eukaryota</taxon>
        <taxon>Metazoa</taxon>
        <taxon>Ecdysozoa</taxon>
        <taxon>Arthropoda</taxon>
        <taxon>Hexapoda</taxon>
        <taxon>Insecta</taxon>
        <taxon>Pterygota</taxon>
        <taxon>Neoptera</taxon>
        <taxon>Endopterygota</taxon>
        <taxon>Hymenoptera</taxon>
        <taxon>Apocrita</taxon>
        <taxon>Aculeata</taxon>
        <taxon>Apoidea</taxon>
        <taxon>Anthophila</taxon>
        <taxon>Apidae</taxon>
        <taxon>Melipona</taxon>
    </lineage>
</organism>
<dbReference type="STRING" id="166423.A0A0N0BJ70"/>
<dbReference type="InterPro" id="IPR003598">
    <property type="entry name" value="Ig_sub2"/>
</dbReference>
<dbReference type="EMBL" id="KQ435719">
    <property type="protein sequence ID" value="KOX78734.1"/>
    <property type="molecule type" value="Genomic_DNA"/>
</dbReference>
<name>A0A0N0BJ70_9HYME</name>
<feature type="region of interest" description="Disordered" evidence="6">
    <location>
        <begin position="1"/>
        <end position="29"/>
    </location>
</feature>
<comment type="subcellular location">
    <subcellularLocation>
        <location evidence="1">Membrane</location>
        <topology evidence="1">Single-pass membrane protein</topology>
    </subcellularLocation>
</comment>
<keyword evidence="4 7" id="KW-0472">Membrane</keyword>
<dbReference type="PANTHER" id="PTHR23278:SF28">
    <property type="entry name" value="SIDESTEP IV, ISOFORM C"/>
    <property type="match status" value="1"/>
</dbReference>
<dbReference type="SMART" id="SM00408">
    <property type="entry name" value="IGc2"/>
    <property type="match status" value="3"/>
</dbReference>
<dbReference type="Pfam" id="PF08205">
    <property type="entry name" value="C2-set_2"/>
    <property type="match status" value="1"/>
</dbReference>
<gene>
    <name evidence="10" type="ORF">WN51_08493</name>
</gene>
<dbReference type="Proteomes" id="UP000053105">
    <property type="component" value="Unassembled WGS sequence"/>
</dbReference>
<dbReference type="InterPro" id="IPR036116">
    <property type="entry name" value="FN3_sf"/>
</dbReference>
<feature type="region of interest" description="Disordered" evidence="6">
    <location>
        <begin position="884"/>
        <end position="906"/>
    </location>
</feature>
<dbReference type="InterPro" id="IPR003599">
    <property type="entry name" value="Ig_sub"/>
</dbReference>
<dbReference type="PANTHER" id="PTHR23278">
    <property type="entry name" value="SIDESTEP PROTEIN"/>
    <property type="match status" value="1"/>
</dbReference>
<dbReference type="SUPFAM" id="SSF49265">
    <property type="entry name" value="Fibronectin type III"/>
    <property type="match status" value="1"/>
</dbReference>
<dbReference type="Pfam" id="PF13927">
    <property type="entry name" value="Ig_3"/>
    <property type="match status" value="2"/>
</dbReference>
<evidence type="ECO:0000259" key="8">
    <source>
        <dbReference type="PROSITE" id="PS50835"/>
    </source>
</evidence>
<dbReference type="GO" id="GO:0016020">
    <property type="term" value="C:membrane"/>
    <property type="evidence" value="ECO:0007669"/>
    <property type="project" value="UniProtKB-SubCell"/>
</dbReference>
<feature type="domain" description="Fibronectin type-III" evidence="9">
    <location>
        <begin position="588"/>
        <end position="685"/>
    </location>
</feature>
<feature type="domain" description="Ig-like" evidence="8">
    <location>
        <begin position="162"/>
        <end position="256"/>
    </location>
</feature>
<dbReference type="OrthoDB" id="5843397at2759"/>
<dbReference type="PROSITE" id="PS50835">
    <property type="entry name" value="IG_LIKE"/>
    <property type="match status" value="5"/>
</dbReference>
<accession>A0A0N0BJ70</accession>
<dbReference type="Gene3D" id="2.60.40.10">
    <property type="entry name" value="Immunoglobulins"/>
    <property type="match status" value="6"/>
</dbReference>
<evidence type="ECO:0000256" key="3">
    <source>
        <dbReference type="ARBA" id="ARBA00022989"/>
    </source>
</evidence>
<feature type="domain" description="Ig-like" evidence="8">
    <location>
        <begin position="41"/>
        <end position="154"/>
    </location>
</feature>
<dbReference type="InterPro" id="IPR013106">
    <property type="entry name" value="Ig_V-set"/>
</dbReference>
<evidence type="ECO:0000256" key="1">
    <source>
        <dbReference type="ARBA" id="ARBA00004167"/>
    </source>
</evidence>
<proteinExistence type="predicted"/>
<dbReference type="Pfam" id="PF07686">
    <property type="entry name" value="V-set"/>
    <property type="match status" value="1"/>
</dbReference>
<dbReference type="CDD" id="cd00096">
    <property type="entry name" value="Ig"/>
    <property type="match status" value="2"/>
</dbReference>
<dbReference type="InterPro" id="IPR036179">
    <property type="entry name" value="Ig-like_dom_sf"/>
</dbReference>
<dbReference type="Pfam" id="PF00041">
    <property type="entry name" value="fn3"/>
    <property type="match status" value="1"/>
</dbReference>
<sequence>MRHKIQLQRLKLEEPEGGGGGRGSGGGRRVEEKCVIRRNGPVPMLNVSAVAGFKAQIPCDIDPASKSEVVSMVFWYKDERDGDPIYSLDARGKSIAQARLWSDPYVFGERATMRTSVEPAKLEIDPLEADDAGVYRCRVDYKNSPTRNQKANLTVIVPPNKPVIYTEDGRSLAKVLQPFNEGSMLSLLCEVMGGSPPPKVTWHFEGEIDDTYTLEHGDITINRLDITNVTRKFLRARLICRASNTHLVAPLTSEIILDINLKPLVVNITNKEAHLSALKTYEIECASSGSRPEAVITWWKGNHQVKHMARNFADSPNITRSVLSYVPTMEDDGKYLICRAENPVVTNSALEDKWRLLVHYAPIVTIKLGLSLKANDINEGDDVYFECDVQANPKAYKLVWYKDGKELHQNSTARIFLPSGQSLVLRSVTRNSAGEYSCMAVNVEGKSVSRPVTLDIMYAPVCKDGSSTQVVGALKHETISLVCGVQSKPPPITFHWTFNNSGELMNVPASRFTQVKPLSLITSHWHGSRLNYTPANDMDYGTVACWAKNKIGVQKTPCLFQIIVAGKPYPLQNCTALQSTGSYAYRMGHEDFKVTDSRDADWLIVRCSEGFDGGLPITNYELEVYSEENVYHVNTISLNHTEKSGPVFEVPGLEPGRKYRLHLYAVNAKGRSDPVVLEPVTLKAVAMYTTVVIQKLNQVNLSSQPYDVKSQKATNVTMILAAETINRNDGFARGCSPLYTYKGYVYVDRARPQHELILDLGLYTVPTGNAELAWTASNPVSNLCENLFGNRFQPVSGLRAPCHFLLTPPDRGTSDDTTDYSLLVACFAGGVTAVCILIVGVIVTLYRRNHPTQPMKTHTEVVHYGNKEDRVVVAPLTKDTSDEVKGEMTNDMTDDDPDVIPSKMDKRPDIFEPNYESLKSERTKDFGRLEELDYPTSSLPLAKDSWIYPNGPMIPRLRVSNARLAQAASGCAPSVDVLPIFDVKQAACGTPLGWGSGASNNKRSGVCKESRWHLSPTEMSL</sequence>
<dbReference type="AlphaFoldDB" id="A0A0N0BJ70"/>
<evidence type="ECO:0000259" key="9">
    <source>
        <dbReference type="PROSITE" id="PS50853"/>
    </source>
</evidence>
<feature type="domain" description="Ig-like" evidence="8">
    <location>
        <begin position="263"/>
        <end position="351"/>
    </location>
</feature>
<feature type="domain" description="Ig-like" evidence="8">
    <location>
        <begin position="451"/>
        <end position="549"/>
    </location>
</feature>
<dbReference type="InterPro" id="IPR013783">
    <property type="entry name" value="Ig-like_fold"/>
</dbReference>
<evidence type="ECO:0000256" key="7">
    <source>
        <dbReference type="SAM" id="Phobius"/>
    </source>
</evidence>
<dbReference type="SMART" id="SM00060">
    <property type="entry name" value="FN3"/>
    <property type="match status" value="1"/>
</dbReference>
<dbReference type="PROSITE" id="PS50853">
    <property type="entry name" value="FN3"/>
    <property type="match status" value="1"/>
</dbReference>
<evidence type="ECO:0000256" key="6">
    <source>
        <dbReference type="SAM" id="MobiDB-lite"/>
    </source>
</evidence>
<dbReference type="InterPro" id="IPR007110">
    <property type="entry name" value="Ig-like_dom"/>
</dbReference>
<reference evidence="10 11" key="1">
    <citation type="submission" date="2015-07" db="EMBL/GenBank/DDBJ databases">
        <title>The genome of Melipona quadrifasciata.</title>
        <authorList>
            <person name="Pan H."/>
            <person name="Kapheim K."/>
        </authorList>
    </citation>
    <scope>NUCLEOTIDE SEQUENCE [LARGE SCALE GENOMIC DNA]</scope>
    <source>
        <strain evidence="10">0111107301</strain>
        <tissue evidence="10">Whole body</tissue>
    </source>
</reference>
<dbReference type="SUPFAM" id="SSF48726">
    <property type="entry name" value="Immunoglobulin"/>
    <property type="match status" value="5"/>
</dbReference>
<feature type="compositionally biased region" description="Gly residues" evidence="6">
    <location>
        <begin position="17"/>
        <end position="27"/>
    </location>
</feature>
<keyword evidence="5" id="KW-1015">Disulfide bond</keyword>
<evidence type="ECO:0000256" key="5">
    <source>
        <dbReference type="ARBA" id="ARBA00023157"/>
    </source>
</evidence>
<feature type="transmembrane region" description="Helical" evidence="7">
    <location>
        <begin position="820"/>
        <end position="846"/>
    </location>
</feature>